<evidence type="ECO:0000256" key="6">
    <source>
        <dbReference type="ARBA" id="ARBA00022692"/>
    </source>
</evidence>
<dbReference type="STRING" id="338969.Rfer_3522"/>
<keyword evidence="7 14" id="KW-0418">Kinase</keyword>
<evidence type="ECO:0000256" key="4">
    <source>
        <dbReference type="ARBA" id="ARBA00022553"/>
    </source>
</evidence>
<dbReference type="Proteomes" id="UP000008332">
    <property type="component" value="Chromosome"/>
</dbReference>
<dbReference type="KEGG" id="rfr:Rfer_3522"/>
<dbReference type="eggNOG" id="COG2205">
    <property type="taxonomic scope" value="Bacteria"/>
</dbReference>
<dbReference type="Gene3D" id="3.30.565.10">
    <property type="entry name" value="Histidine kinase-like ATPase, C-terminal domain"/>
    <property type="match status" value="1"/>
</dbReference>
<evidence type="ECO:0000256" key="11">
    <source>
        <dbReference type="SAM" id="Phobius"/>
    </source>
</evidence>
<organism evidence="14 15">
    <name type="scientific">Albidiferax ferrireducens (strain ATCC BAA-621 / DSM 15236 / T118)</name>
    <name type="common">Rhodoferax ferrireducens</name>
    <dbReference type="NCBI Taxonomy" id="338969"/>
    <lineage>
        <taxon>Bacteria</taxon>
        <taxon>Pseudomonadati</taxon>
        <taxon>Pseudomonadota</taxon>
        <taxon>Betaproteobacteria</taxon>
        <taxon>Burkholderiales</taxon>
        <taxon>Comamonadaceae</taxon>
        <taxon>Rhodoferax</taxon>
    </lineage>
</organism>
<evidence type="ECO:0000256" key="2">
    <source>
        <dbReference type="ARBA" id="ARBA00004370"/>
    </source>
</evidence>
<feature type="transmembrane region" description="Helical" evidence="11">
    <location>
        <begin position="161"/>
        <end position="184"/>
    </location>
</feature>
<dbReference type="GO" id="GO:0000155">
    <property type="term" value="F:phosphorelay sensor kinase activity"/>
    <property type="evidence" value="ECO:0007669"/>
    <property type="project" value="InterPro"/>
</dbReference>
<dbReference type="GO" id="GO:0016020">
    <property type="term" value="C:membrane"/>
    <property type="evidence" value="ECO:0007669"/>
    <property type="project" value="UniProtKB-SubCell"/>
</dbReference>
<evidence type="ECO:0000259" key="12">
    <source>
        <dbReference type="PROSITE" id="PS50109"/>
    </source>
</evidence>
<dbReference type="PROSITE" id="PS50109">
    <property type="entry name" value="HIS_KIN"/>
    <property type="match status" value="1"/>
</dbReference>
<comment type="subcellular location">
    <subcellularLocation>
        <location evidence="2">Membrane</location>
    </subcellularLocation>
</comment>
<evidence type="ECO:0000256" key="10">
    <source>
        <dbReference type="ARBA" id="ARBA00023136"/>
    </source>
</evidence>
<keyword evidence="6 11" id="KW-0812">Transmembrane</keyword>
<dbReference type="SMART" id="SM00387">
    <property type="entry name" value="HATPase_c"/>
    <property type="match status" value="1"/>
</dbReference>
<evidence type="ECO:0000259" key="13">
    <source>
        <dbReference type="PROSITE" id="PS50885"/>
    </source>
</evidence>
<dbReference type="AlphaFoldDB" id="Q21SM6"/>
<gene>
    <name evidence="14" type="ordered locus">Rfer_3522</name>
</gene>
<feature type="domain" description="HAMP" evidence="13">
    <location>
        <begin position="185"/>
        <end position="237"/>
    </location>
</feature>
<reference evidence="15" key="1">
    <citation type="submission" date="2006-02" db="EMBL/GenBank/DDBJ databases">
        <title>Complete sequence of chromosome of Rhodoferax ferrireducens DSM 15236.</title>
        <authorList>
            <person name="Copeland A."/>
            <person name="Lucas S."/>
            <person name="Lapidus A."/>
            <person name="Barry K."/>
            <person name="Detter J.C."/>
            <person name="Glavina del Rio T."/>
            <person name="Hammon N."/>
            <person name="Israni S."/>
            <person name="Pitluck S."/>
            <person name="Brettin T."/>
            <person name="Bruce D."/>
            <person name="Han C."/>
            <person name="Tapia R."/>
            <person name="Gilna P."/>
            <person name="Kiss H."/>
            <person name="Schmutz J."/>
            <person name="Larimer F."/>
            <person name="Land M."/>
            <person name="Kyrpides N."/>
            <person name="Ivanova N."/>
            <person name="Richardson P."/>
        </authorList>
    </citation>
    <scope>NUCLEOTIDE SEQUENCE [LARGE SCALE GENOMIC DNA]</scope>
    <source>
        <strain evidence="15">ATCC BAA-621 / DSM 15236 / T118</strain>
    </source>
</reference>
<dbReference type="SUPFAM" id="SSF55874">
    <property type="entry name" value="ATPase domain of HSP90 chaperone/DNA topoisomerase II/histidine kinase"/>
    <property type="match status" value="1"/>
</dbReference>
<evidence type="ECO:0000256" key="1">
    <source>
        <dbReference type="ARBA" id="ARBA00000085"/>
    </source>
</evidence>
<comment type="catalytic activity">
    <reaction evidence="1">
        <text>ATP + protein L-histidine = ADP + protein N-phospho-L-histidine.</text>
        <dbReference type="EC" id="2.7.13.3"/>
    </reaction>
</comment>
<dbReference type="InterPro" id="IPR005467">
    <property type="entry name" value="His_kinase_dom"/>
</dbReference>
<keyword evidence="5" id="KW-0808">Transferase</keyword>
<evidence type="ECO:0000256" key="3">
    <source>
        <dbReference type="ARBA" id="ARBA00012438"/>
    </source>
</evidence>
<keyword evidence="15" id="KW-1185">Reference proteome</keyword>
<dbReference type="InterPro" id="IPR003594">
    <property type="entry name" value="HATPase_dom"/>
</dbReference>
<keyword evidence="10 11" id="KW-0472">Membrane</keyword>
<feature type="domain" description="Histidine kinase" evidence="12">
    <location>
        <begin position="245"/>
        <end position="485"/>
    </location>
</feature>
<keyword evidence="9" id="KW-0902">Two-component regulatory system</keyword>
<dbReference type="InterPro" id="IPR003660">
    <property type="entry name" value="HAMP_dom"/>
</dbReference>
<dbReference type="EC" id="2.7.13.3" evidence="3"/>
<dbReference type="Gene3D" id="1.10.287.130">
    <property type="match status" value="1"/>
</dbReference>
<dbReference type="PRINTS" id="PR00344">
    <property type="entry name" value="BCTRLSENSOR"/>
</dbReference>
<keyword evidence="4" id="KW-0597">Phosphoprotein</keyword>
<dbReference type="InterPro" id="IPR003661">
    <property type="entry name" value="HisK_dim/P_dom"/>
</dbReference>
<dbReference type="RefSeq" id="WP_011465790.1">
    <property type="nucleotide sequence ID" value="NC_007908.1"/>
</dbReference>
<proteinExistence type="predicted"/>
<dbReference type="InterPro" id="IPR036890">
    <property type="entry name" value="HATPase_C_sf"/>
</dbReference>
<evidence type="ECO:0000313" key="14">
    <source>
        <dbReference type="EMBL" id="ABD71227.1"/>
    </source>
</evidence>
<evidence type="ECO:0000256" key="5">
    <source>
        <dbReference type="ARBA" id="ARBA00022679"/>
    </source>
</evidence>
<dbReference type="InterPro" id="IPR036097">
    <property type="entry name" value="HisK_dim/P_sf"/>
</dbReference>
<name>Q21SM6_ALBFT</name>
<dbReference type="Pfam" id="PF08521">
    <property type="entry name" value="2CSK_N"/>
    <property type="match status" value="1"/>
</dbReference>
<dbReference type="HOGENOM" id="CLU_000445_89_37_4"/>
<dbReference type="EMBL" id="CP000267">
    <property type="protein sequence ID" value="ABD71227.1"/>
    <property type="molecule type" value="Genomic_DNA"/>
</dbReference>
<dbReference type="CDD" id="cd00082">
    <property type="entry name" value="HisKA"/>
    <property type="match status" value="1"/>
</dbReference>
<keyword evidence="8 11" id="KW-1133">Transmembrane helix</keyword>
<dbReference type="InterPro" id="IPR013727">
    <property type="entry name" value="2CSK_N"/>
</dbReference>
<evidence type="ECO:0000256" key="8">
    <source>
        <dbReference type="ARBA" id="ARBA00022989"/>
    </source>
</evidence>
<evidence type="ECO:0000256" key="7">
    <source>
        <dbReference type="ARBA" id="ARBA00022777"/>
    </source>
</evidence>
<accession>Q21SM6</accession>
<evidence type="ECO:0000256" key="9">
    <source>
        <dbReference type="ARBA" id="ARBA00023012"/>
    </source>
</evidence>
<dbReference type="SUPFAM" id="SSF47384">
    <property type="entry name" value="Homodimeric domain of signal transducing histidine kinase"/>
    <property type="match status" value="1"/>
</dbReference>
<dbReference type="InterPro" id="IPR050428">
    <property type="entry name" value="TCS_sensor_his_kinase"/>
</dbReference>
<dbReference type="InterPro" id="IPR004358">
    <property type="entry name" value="Sig_transdc_His_kin-like_C"/>
</dbReference>
<sequence>MQLATMSSGLQRRLLLLLLVPLCLLAGVNAWFDYRYADAAALQQDRQLLKLVPLLADSVIARGKTSDAPPVLLMAPVIAEFLRDRVGLSAFCIADLEGRVLLGHDWLSGLPPTTREPEFASAEQGGVTYRIVSQRLQTAAGELVVRLADGSDPRQQWVKLVLLKVLLPNLVLMVLGVFVVNWAVRQALRPLLDLKEAVEQRSPSDLSAMDVQASPEEVRPLVQSLNRLFGLVNAQAESQRRFVTDAAHQLRTPLAGLQAQVEAWAQAASMPVATCSSCGKFIQNQPLAPVNKVQAAINIGVEQIRRLRDATRRTSQLANQLLALSRADAHGLDQQPVQTVDLKELCETLLEAHLDAATAKQIDLGLDVQAVQVAGHAWLLRELLGNLTDNALKYTPAGGVVTLRCGRMPDGGAAFLEVEDNGPGVPVEERQRVLARFYRMPGTASQGNGLGLAIVDEIARAHHGLLVVGNAREGRGARFTLVFPV</sequence>
<dbReference type="Pfam" id="PF02518">
    <property type="entry name" value="HATPase_c"/>
    <property type="match status" value="1"/>
</dbReference>
<dbReference type="SMART" id="SM00388">
    <property type="entry name" value="HisKA"/>
    <property type="match status" value="1"/>
</dbReference>
<dbReference type="PROSITE" id="PS50885">
    <property type="entry name" value="HAMP"/>
    <property type="match status" value="1"/>
</dbReference>
<protein>
    <recommendedName>
        <fullName evidence="3">histidine kinase</fullName>
        <ecNumber evidence="3">2.7.13.3</ecNumber>
    </recommendedName>
</protein>
<evidence type="ECO:0000313" key="15">
    <source>
        <dbReference type="Proteomes" id="UP000008332"/>
    </source>
</evidence>
<dbReference type="PANTHER" id="PTHR45436">
    <property type="entry name" value="SENSOR HISTIDINE KINASE YKOH"/>
    <property type="match status" value="1"/>
</dbReference>
<dbReference type="PANTHER" id="PTHR45436:SF5">
    <property type="entry name" value="SENSOR HISTIDINE KINASE TRCS"/>
    <property type="match status" value="1"/>
</dbReference>